<evidence type="ECO:0000259" key="2">
    <source>
        <dbReference type="Pfam" id="PF16169"/>
    </source>
</evidence>
<keyword evidence="4" id="KW-1185">Reference proteome</keyword>
<reference evidence="3 4" key="1">
    <citation type="submission" date="2024-09" db="EMBL/GenBank/DDBJ databases">
        <authorList>
            <person name="Sun Q."/>
            <person name="Mori K."/>
        </authorList>
    </citation>
    <scope>NUCLEOTIDE SEQUENCE [LARGE SCALE GENOMIC DNA]</scope>
    <source>
        <strain evidence="3 4">CCM 3426</strain>
    </source>
</reference>
<comment type="caution">
    <text evidence="3">The sequence shown here is derived from an EMBL/GenBank/DDBJ whole genome shotgun (WGS) entry which is preliminary data.</text>
</comment>
<dbReference type="Pfam" id="PF16169">
    <property type="entry name" value="DUF4872"/>
    <property type="match status" value="1"/>
</dbReference>
<dbReference type="Proteomes" id="UP001589647">
    <property type="component" value="Unassembled WGS sequence"/>
</dbReference>
<dbReference type="InterPro" id="IPR026935">
    <property type="entry name" value="BtrH_N"/>
</dbReference>
<dbReference type="RefSeq" id="WP_189646271.1">
    <property type="nucleotide sequence ID" value="NZ_BMRC01000002.1"/>
</dbReference>
<name>A0ABV5IFB5_9ACTN</name>
<feature type="domain" description="Butirosin biosynthesis protein H N-terminal" evidence="1">
    <location>
        <begin position="13"/>
        <end position="141"/>
    </location>
</feature>
<protein>
    <submittedName>
        <fullName evidence="3">BtrH N-terminal domain-containing protein</fullName>
    </submittedName>
</protein>
<evidence type="ECO:0000313" key="4">
    <source>
        <dbReference type="Proteomes" id="UP001589647"/>
    </source>
</evidence>
<dbReference type="Pfam" id="PF14399">
    <property type="entry name" value="BtrH_N"/>
    <property type="match status" value="1"/>
</dbReference>
<feature type="domain" description="DUF4872" evidence="2">
    <location>
        <begin position="153"/>
        <end position="320"/>
    </location>
</feature>
<dbReference type="InterPro" id="IPR032369">
    <property type="entry name" value="DUF4872"/>
</dbReference>
<evidence type="ECO:0000259" key="1">
    <source>
        <dbReference type="Pfam" id="PF14399"/>
    </source>
</evidence>
<dbReference type="EMBL" id="JBHMEI010000013">
    <property type="protein sequence ID" value="MFB9203146.1"/>
    <property type="molecule type" value="Genomic_DNA"/>
</dbReference>
<sequence>MLIDLVPPFEGRHSETTTAGTLLRHAGVELSEAMLFGLGEGLSFIYWDSGSLDVPLVGGRVKPHALTEKLAAALGFTLDTQETSSPITAWSNVRRHLDEGTPVGIRLDCYHLDYIRTPYHFGGHYVAMVGYDEGHAHLVDTAQQGTRNRVPLESLERARAATGPMTAHNLSYTLGPCAEADLPSAIRAAVRSTAAGFLNPAMRNVGYRGIEQAAALIPTWLERGPTEQLTRTANLMEGGGTGGAFFRNLYAEFLGEARTIAPGKALEAACQAYTALAPKWSEVADLLAQAGETGRQAPLDQAGSLLYDLAARERLAMETLHEAA</sequence>
<accession>A0ABV5IFB5</accession>
<organism evidence="3 4">
    <name type="scientific">Nonomuraea spiralis</name>
    <dbReference type="NCBI Taxonomy" id="46182"/>
    <lineage>
        <taxon>Bacteria</taxon>
        <taxon>Bacillati</taxon>
        <taxon>Actinomycetota</taxon>
        <taxon>Actinomycetes</taxon>
        <taxon>Streptosporangiales</taxon>
        <taxon>Streptosporangiaceae</taxon>
        <taxon>Nonomuraea</taxon>
    </lineage>
</organism>
<gene>
    <name evidence="3" type="ORF">ACFFV7_18245</name>
</gene>
<proteinExistence type="predicted"/>
<evidence type="ECO:0000313" key="3">
    <source>
        <dbReference type="EMBL" id="MFB9203146.1"/>
    </source>
</evidence>